<evidence type="ECO:0000256" key="1">
    <source>
        <dbReference type="SAM" id="Phobius"/>
    </source>
</evidence>
<keyword evidence="1" id="KW-0472">Membrane</keyword>
<organism evidence="2 3">
    <name type="scientific">Mytilus edulis</name>
    <name type="common">Blue mussel</name>
    <dbReference type="NCBI Taxonomy" id="6550"/>
    <lineage>
        <taxon>Eukaryota</taxon>
        <taxon>Metazoa</taxon>
        <taxon>Spiralia</taxon>
        <taxon>Lophotrochozoa</taxon>
        <taxon>Mollusca</taxon>
        <taxon>Bivalvia</taxon>
        <taxon>Autobranchia</taxon>
        <taxon>Pteriomorphia</taxon>
        <taxon>Mytilida</taxon>
        <taxon>Mytiloidea</taxon>
        <taxon>Mytilidae</taxon>
        <taxon>Mytilinae</taxon>
        <taxon>Mytilus</taxon>
    </lineage>
</organism>
<name>A0A8S3URC3_MYTED</name>
<protein>
    <submittedName>
        <fullName evidence="2">Uncharacterized protein</fullName>
    </submittedName>
</protein>
<keyword evidence="1" id="KW-0812">Transmembrane</keyword>
<dbReference type="AlphaFoldDB" id="A0A8S3URC3"/>
<sequence>MENDNCVFFVKIHVSDESDKLDSISVEEDVQGKIFFTHQLDDSGSSDTLSIHQEFTGNIPLSSHEKKHRTSILDDFKLFPNESTRKTLVRAILILTCMFIVLSGILLIVTLNMSEEIDDKVRQSNVLLRQKTVTKTSLHTPMLVEISNSTEP</sequence>
<reference evidence="2" key="1">
    <citation type="submission" date="2021-03" db="EMBL/GenBank/DDBJ databases">
        <authorList>
            <person name="Bekaert M."/>
        </authorList>
    </citation>
    <scope>NUCLEOTIDE SEQUENCE</scope>
</reference>
<proteinExistence type="predicted"/>
<dbReference type="EMBL" id="CAJPWZ010002867">
    <property type="protein sequence ID" value="CAG2246445.1"/>
    <property type="molecule type" value="Genomic_DNA"/>
</dbReference>
<keyword evidence="1" id="KW-1133">Transmembrane helix</keyword>
<dbReference type="Proteomes" id="UP000683360">
    <property type="component" value="Unassembled WGS sequence"/>
</dbReference>
<dbReference type="OrthoDB" id="6203016at2759"/>
<feature type="transmembrane region" description="Helical" evidence="1">
    <location>
        <begin position="87"/>
        <end position="111"/>
    </location>
</feature>
<evidence type="ECO:0000313" key="2">
    <source>
        <dbReference type="EMBL" id="CAG2246445.1"/>
    </source>
</evidence>
<comment type="caution">
    <text evidence="2">The sequence shown here is derived from an EMBL/GenBank/DDBJ whole genome shotgun (WGS) entry which is preliminary data.</text>
</comment>
<evidence type="ECO:0000313" key="3">
    <source>
        <dbReference type="Proteomes" id="UP000683360"/>
    </source>
</evidence>
<accession>A0A8S3URC3</accession>
<keyword evidence="3" id="KW-1185">Reference proteome</keyword>
<gene>
    <name evidence="2" type="ORF">MEDL_58431</name>
</gene>